<feature type="region of interest" description="Disordered" evidence="3">
    <location>
        <begin position="343"/>
        <end position="362"/>
    </location>
</feature>
<feature type="transmembrane region" description="Helical" evidence="4">
    <location>
        <begin position="110"/>
        <end position="129"/>
    </location>
</feature>
<comment type="subcellular location">
    <subcellularLocation>
        <location evidence="1">Membrane</location>
        <topology evidence="1">Multi-pass membrane protein</topology>
    </subcellularLocation>
</comment>
<feature type="domain" description="Major facilitator superfamily (MFS) profile" evidence="5">
    <location>
        <begin position="40"/>
        <end position="696"/>
    </location>
</feature>
<feature type="transmembrane region" description="Helical" evidence="4">
    <location>
        <begin position="40"/>
        <end position="63"/>
    </location>
</feature>
<keyword evidence="4" id="KW-1133">Transmembrane helix</keyword>
<comment type="caution">
    <text evidence="6">The sequence shown here is derived from an EMBL/GenBank/DDBJ whole genome shotgun (WGS) entry which is preliminary data.</text>
</comment>
<organism evidence="6 7">
    <name type="scientific">Littorina saxatilis</name>
    <dbReference type="NCBI Taxonomy" id="31220"/>
    <lineage>
        <taxon>Eukaryota</taxon>
        <taxon>Metazoa</taxon>
        <taxon>Spiralia</taxon>
        <taxon>Lophotrochozoa</taxon>
        <taxon>Mollusca</taxon>
        <taxon>Gastropoda</taxon>
        <taxon>Caenogastropoda</taxon>
        <taxon>Littorinimorpha</taxon>
        <taxon>Littorinoidea</taxon>
        <taxon>Littorinidae</taxon>
        <taxon>Littorina</taxon>
    </lineage>
</organism>
<feature type="transmembrane region" description="Helical" evidence="4">
    <location>
        <begin position="580"/>
        <end position="600"/>
    </location>
</feature>
<sequence length="725" mass="78883">MARARRDEEKSMERLKIEAQAKAEQAEKERDNDGLPDGGWGWMVVLASLVCNIVVDGVCYSFAVFKEKYMQEFKTTNEQAGWVGSLLAGCYLTVGPIVSVLAEKFGSRKVTIAGSLIACVGFLLSTQATSIEMLIVTWGVIGGVGFGMIYLPAIVTVGHWFDKKRAFATGLAVCGTGIGTFIFAPLSQRLIMEYDWRGAHLILAGIVLNCAVCGAIFRPLDKVKPRRECYQSQVEIQRGAIMKALIEEKKRQRTISNGSLDNCIITKDNRLIKIDPALLECKRNNSFIARFKRSLGFSSQSLNKSKSSLAGIPSIVIDAVNEAHKDSNGSKLSPIYRPSANMPVTTPEWKADSPKSEGSDDSGVITDKLASDCVSLNELWLKLEQETKPVDASSSSSCHSVNNPVIFAGKHPHGLDASIISVQVLPHFSSVDAAHFPRRRSYKSESGSYTNPGMLGSSSASFVSRSLLSIPQGVSQCSIESVAEEINRREKRGIVMMLLYVLKDMMEFNLLRSPVFALLVVASVLTLLAFFIPFFYVTMKAEEIGMGEDEAVFLLSIIGITNTIGRVISGWMADRPWTNVLHLNNGALIIAGVATILVAFCDNYCLLCIYAATFGFCVAVFVSLRSILLVELLGLDMLTKSFGILILFQGVATMVGAPVAGRLLDTTGTVNNCFILAGVLLLVSGLLGFPLWILKKRQCSKTLPPLLPEEVPITEAVINPSESTI</sequence>
<feature type="transmembrane region" description="Helical" evidence="4">
    <location>
        <begin position="83"/>
        <end position="103"/>
    </location>
</feature>
<feature type="transmembrane region" description="Helical" evidence="4">
    <location>
        <begin position="515"/>
        <end position="539"/>
    </location>
</feature>
<dbReference type="InterPro" id="IPR050327">
    <property type="entry name" value="Proton-linked_MCT"/>
</dbReference>
<feature type="compositionally biased region" description="Basic and acidic residues" evidence="3">
    <location>
        <begin position="349"/>
        <end position="358"/>
    </location>
</feature>
<protein>
    <recommendedName>
        <fullName evidence="5">Major facilitator superfamily (MFS) profile domain-containing protein</fullName>
    </recommendedName>
</protein>
<dbReference type="AlphaFoldDB" id="A0AAN9BGX9"/>
<dbReference type="GO" id="GO:0016020">
    <property type="term" value="C:membrane"/>
    <property type="evidence" value="ECO:0007669"/>
    <property type="project" value="UniProtKB-SubCell"/>
</dbReference>
<reference evidence="6 7" key="1">
    <citation type="submission" date="2024-02" db="EMBL/GenBank/DDBJ databases">
        <title>Chromosome-scale genome assembly of the rough periwinkle Littorina saxatilis.</title>
        <authorList>
            <person name="De Jode A."/>
            <person name="Faria R."/>
            <person name="Formenti G."/>
            <person name="Sims Y."/>
            <person name="Smith T.P."/>
            <person name="Tracey A."/>
            <person name="Wood J.M.D."/>
            <person name="Zagrodzka Z.B."/>
            <person name="Johannesson K."/>
            <person name="Butlin R.K."/>
            <person name="Leder E.H."/>
        </authorList>
    </citation>
    <scope>NUCLEOTIDE SEQUENCE [LARGE SCALE GENOMIC DNA]</scope>
    <source>
        <strain evidence="6">Snail1</strain>
        <tissue evidence="6">Muscle</tissue>
    </source>
</reference>
<keyword evidence="7" id="KW-1185">Reference proteome</keyword>
<dbReference type="InterPro" id="IPR020846">
    <property type="entry name" value="MFS_dom"/>
</dbReference>
<dbReference type="InterPro" id="IPR036259">
    <property type="entry name" value="MFS_trans_sf"/>
</dbReference>
<proteinExistence type="predicted"/>
<feature type="transmembrane region" description="Helical" evidence="4">
    <location>
        <begin position="606"/>
        <end position="630"/>
    </location>
</feature>
<feature type="transmembrane region" description="Helical" evidence="4">
    <location>
        <begin position="551"/>
        <end position="568"/>
    </location>
</feature>
<evidence type="ECO:0000313" key="7">
    <source>
        <dbReference type="Proteomes" id="UP001374579"/>
    </source>
</evidence>
<dbReference type="Gene3D" id="1.20.1250.20">
    <property type="entry name" value="MFS general substrate transporter like domains"/>
    <property type="match status" value="2"/>
</dbReference>
<dbReference type="PANTHER" id="PTHR11360:SF286">
    <property type="entry name" value="GH22266P"/>
    <property type="match status" value="1"/>
</dbReference>
<feature type="transmembrane region" description="Helical" evidence="4">
    <location>
        <begin position="198"/>
        <end position="217"/>
    </location>
</feature>
<dbReference type="GO" id="GO:0008028">
    <property type="term" value="F:monocarboxylic acid transmembrane transporter activity"/>
    <property type="evidence" value="ECO:0007669"/>
    <property type="project" value="TreeGrafter"/>
</dbReference>
<evidence type="ECO:0000313" key="6">
    <source>
        <dbReference type="EMBL" id="KAK7105923.1"/>
    </source>
</evidence>
<dbReference type="EMBL" id="JBAMIC010000007">
    <property type="protein sequence ID" value="KAK7105923.1"/>
    <property type="molecule type" value="Genomic_DNA"/>
</dbReference>
<dbReference type="Proteomes" id="UP001374579">
    <property type="component" value="Unassembled WGS sequence"/>
</dbReference>
<gene>
    <name evidence="6" type="ORF">V1264_017242</name>
</gene>
<keyword evidence="4" id="KW-0812">Transmembrane</keyword>
<keyword evidence="4" id="KW-0472">Membrane</keyword>
<feature type="transmembrane region" description="Helical" evidence="4">
    <location>
        <begin position="673"/>
        <end position="694"/>
    </location>
</feature>
<accession>A0AAN9BGX9</accession>
<dbReference type="InterPro" id="IPR011701">
    <property type="entry name" value="MFS"/>
</dbReference>
<evidence type="ECO:0000256" key="2">
    <source>
        <dbReference type="SAM" id="Coils"/>
    </source>
</evidence>
<evidence type="ECO:0000256" key="3">
    <source>
        <dbReference type="SAM" id="MobiDB-lite"/>
    </source>
</evidence>
<dbReference type="Pfam" id="PF07690">
    <property type="entry name" value="MFS_1"/>
    <property type="match status" value="2"/>
</dbReference>
<dbReference type="SUPFAM" id="SSF103473">
    <property type="entry name" value="MFS general substrate transporter"/>
    <property type="match status" value="1"/>
</dbReference>
<feature type="transmembrane region" description="Helical" evidence="4">
    <location>
        <begin position="167"/>
        <end position="186"/>
    </location>
</feature>
<evidence type="ECO:0000256" key="4">
    <source>
        <dbReference type="SAM" id="Phobius"/>
    </source>
</evidence>
<dbReference type="PANTHER" id="PTHR11360">
    <property type="entry name" value="MONOCARBOXYLATE TRANSPORTER"/>
    <property type="match status" value="1"/>
</dbReference>
<feature type="transmembrane region" description="Helical" evidence="4">
    <location>
        <begin position="642"/>
        <end position="661"/>
    </location>
</feature>
<evidence type="ECO:0000259" key="5">
    <source>
        <dbReference type="PROSITE" id="PS50850"/>
    </source>
</evidence>
<feature type="transmembrane region" description="Helical" evidence="4">
    <location>
        <begin position="135"/>
        <end position="155"/>
    </location>
</feature>
<dbReference type="CDD" id="cd17352">
    <property type="entry name" value="MFS_MCT_SLC16"/>
    <property type="match status" value="1"/>
</dbReference>
<feature type="coiled-coil region" evidence="2">
    <location>
        <begin position="5"/>
        <end position="32"/>
    </location>
</feature>
<keyword evidence="2" id="KW-0175">Coiled coil</keyword>
<dbReference type="PROSITE" id="PS50850">
    <property type="entry name" value="MFS"/>
    <property type="match status" value="1"/>
</dbReference>
<name>A0AAN9BGX9_9CAEN</name>
<evidence type="ECO:0000256" key="1">
    <source>
        <dbReference type="ARBA" id="ARBA00004141"/>
    </source>
</evidence>